<gene>
    <name evidence="1" type="ORF">PR048_025411</name>
</gene>
<comment type="caution">
    <text evidence="1">The sequence shown here is derived from an EMBL/GenBank/DDBJ whole genome shotgun (WGS) entry which is preliminary data.</text>
</comment>
<sequence>MRLKRLLSLEICSGDNTNTFTLDELRSMQVEEILATKLLTGTADMEDCALDDWRYVYETSCEEESLEKQEPSERFDNVTEGGLKYVG</sequence>
<evidence type="ECO:0000313" key="1">
    <source>
        <dbReference type="EMBL" id="KAJ8874548.1"/>
    </source>
</evidence>
<name>A0ABQ9GRA0_9NEOP</name>
<protein>
    <submittedName>
        <fullName evidence="1">Uncharacterized protein</fullName>
    </submittedName>
</protein>
<organism evidence="1 2">
    <name type="scientific">Dryococelus australis</name>
    <dbReference type="NCBI Taxonomy" id="614101"/>
    <lineage>
        <taxon>Eukaryota</taxon>
        <taxon>Metazoa</taxon>
        <taxon>Ecdysozoa</taxon>
        <taxon>Arthropoda</taxon>
        <taxon>Hexapoda</taxon>
        <taxon>Insecta</taxon>
        <taxon>Pterygota</taxon>
        <taxon>Neoptera</taxon>
        <taxon>Polyneoptera</taxon>
        <taxon>Phasmatodea</taxon>
        <taxon>Verophasmatodea</taxon>
        <taxon>Anareolatae</taxon>
        <taxon>Phasmatidae</taxon>
        <taxon>Eurycanthinae</taxon>
        <taxon>Dryococelus</taxon>
    </lineage>
</organism>
<accession>A0ABQ9GRA0</accession>
<reference evidence="1 2" key="1">
    <citation type="submission" date="2023-02" db="EMBL/GenBank/DDBJ databases">
        <title>LHISI_Scaffold_Assembly.</title>
        <authorList>
            <person name="Stuart O.P."/>
            <person name="Cleave R."/>
            <person name="Magrath M.J.L."/>
            <person name="Mikheyev A.S."/>
        </authorList>
    </citation>
    <scope>NUCLEOTIDE SEQUENCE [LARGE SCALE GENOMIC DNA]</scope>
    <source>
        <strain evidence="1">Daus_M_001</strain>
        <tissue evidence="1">Leg muscle</tissue>
    </source>
</reference>
<keyword evidence="2" id="KW-1185">Reference proteome</keyword>
<proteinExistence type="predicted"/>
<evidence type="ECO:0000313" key="2">
    <source>
        <dbReference type="Proteomes" id="UP001159363"/>
    </source>
</evidence>
<dbReference type="Proteomes" id="UP001159363">
    <property type="component" value="Chromosome 9"/>
</dbReference>
<dbReference type="EMBL" id="JARBHB010000010">
    <property type="protein sequence ID" value="KAJ8874548.1"/>
    <property type="molecule type" value="Genomic_DNA"/>
</dbReference>